<dbReference type="EMBL" id="JAVDQD010000001">
    <property type="protein sequence ID" value="MDR6237871.1"/>
    <property type="molecule type" value="Genomic_DNA"/>
</dbReference>
<organism evidence="1 2">
    <name type="scientific">Aureibacter tunicatorum</name>
    <dbReference type="NCBI Taxonomy" id="866807"/>
    <lineage>
        <taxon>Bacteria</taxon>
        <taxon>Pseudomonadati</taxon>
        <taxon>Bacteroidota</taxon>
        <taxon>Cytophagia</taxon>
        <taxon>Cytophagales</taxon>
        <taxon>Persicobacteraceae</taxon>
        <taxon>Aureibacter</taxon>
    </lineage>
</organism>
<sequence>MEFHSIDKNKRTDNNLKASNKGIFNEKIASTPLMLQRKAERDAMFGGIIQRDKGGKSTSLSNPAEKKMEALEEPLRMPGDIKALESSVDPEYPISGLTFEVNAHKDNMPGHAWFAIKHHGKQIVEAGSGLSPFPSSRSGAHYEYLEYNYHDEFAKKIHSREYPMTSCQLKAVLKSLTEWKIGDVEYRLMGNNCMDFVRRTMKEQMGIKPPYAGIVPTPRGFIRANRLRNTLMSISRVLRILKK</sequence>
<evidence type="ECO:0000313" key="1">
    <source>
        <dbReference type="EMBL" id="MDR6237871.1"/>
    </source>
</evidence>
<comment type="caution">
    <text evidence="1">The sequence shown here is derived from an EMBL/GenBank/DDBJ whole genome shotgun (WGS) entry which is preliminary data.</text>
</comment>
<gene>
    <name evidence="1" type="ORF">HNQ88_000847</name>
</gene>
<reference evidence="1" key="1">
    <citation type="submission" date="2023-07" db="EMBL/GenBank/DDBJ databases">
        <title>Genomic Encyclopedia of Type Strains, Phase IV (KMG-IV): sequencing the most valuable type-strain genomes for metagenomic binning, comparative biology and taxonomic classification.</title>
        <authorList>
            <person name="Goeker M."/>
        </authorList>
    </citation>
    <scope>NUCLEOTIDE SEQUENCE</scope>
    <source>
        <strain evidence="1">DSM 26174</strain>
    </source>
</reference>
<accession>A0AAE3XLB3</accession>
<protein>
    <submittedName>
        <fullName evidence="1">Uncharacterized protein</fullName>
    </submittedName>
</protein>
<dbReference type="Proteomes" id="UP001185092">
    <property type="component" value="Unassembled WGS sequence"/>
</dbReference>
<name>A0AAE3XLB3_9BACT</name>
<keyword evidence="2" id="KW-1185">Reference proteome</keyword>
<proteinExistence type="predicted"/>
<dbReference type="AlphaFoldDB" id="A0AAE3XLB3"/>
<evidence type="ECO:0000313" key="2">
    <source>
        <dbReference type="Proteomes" id="UP001185092"/>
    </source>
</evidence>
<dbReference type="RefSeq" id="WP_309937343.1">
    <property type="nucleotide sequence ID" value="NZ_AP025305.1"/>
</dbReference>